<feature type="compositionally biased region" description="Acidic residues" evidence="1">
    <location>
        <begin position="709"/>
        <end position="731"/>
    </location>
</feature>
<feature type="region of interest" description="Disordered" evidence="1">
    <location>
        <begin position="794"/>
        <end position="825"/>
    </location>
</feature>
<keyword evidence="3" id="KW-1185">Reference proteome</keyword>
<feature type="compositionally biased region" description="Basic and acidic residues" evidence="1">
    <location>
        <begin position="485"/>
        <end position="500"/>
    </location>
</feature>
<feature type="compositionally biased region" description="Polar residues" evidence="1">
    <location>
        <begin position="160"/>
        <end position="172"/>
    </location>
</feature>
<accession>A0ABQ8P6A6</accession>
<name>A0ABQ8P6A6_9CRYT</name>
<feature type="compositionally biased region" description="Basic and acidic residues" evidence="1">
    <location>
        <begin position="57"/>
        <end position="68"/>
    </location>
</feature>
<reference evidence="2" key="1">
    <citation type="submission" date="2022-10" db="EMBL/GenBank/DDBJ databases">
        <title>Adaptive evolution leads to modifications in subtelomeric GC content in a zoonotic Cryptosporidium species.</title>
        <authorList>
            <person name="Li J."/>
            <person name="Feng Y."/>
            <person name="Xiao L."/>
        </authorList>
    </citation>
    <scope>NUCLEOTIDE SEQUENCE</scope>
    <source>
        <strain evidence="2">25894</strain>
    </source>
</reference>
<feature type="region of interest" description="Disordered" evidence="1">
    <location>
        <begin position="431"/>
        <end position="470"/>
    </location>
</feature>
<dbReference type="Proteomes" id="UP001071777">
    <property type="component" value="Unassembled WGS sequence"/>
</dbReference>
<feature type="compositionally biased region" description="Basic and acidic residues" evidence="1">
    <location>
        <begin position="690"/>
        <end position="703"/>
    </location>
</feature>
<feature type="region of interest" description="Disordered" evidence="1">
    <location>
        <begin position="84"/>
        <end position="126"/>
    </location>
</feature>
<evidence type="ECO:0000313" key="3">
    <source>
        <dbReference type="Proteomes" id="UP001071777"/>
    </source>
</evidence>
<feature type="region of interest" description="Disordered" evidence="1">
    <location>
        <begin position="1"/>
        <end position="70"/>
    </location>
</feature>
<feature type="compositionally biased region" description="Acidic residues" evidence="1">
    <location>
        <begin position="798"/>
        <end position="807"/>
    </location>
</feature>
<feature type="compositionally biased region" description="Acidic residues" evidence="1">
    <location>
        <begin position="752"/>
        <end position="761"/>
    </location>
</feature>
<evidence type="ECO:0000313" key="2">
    <source>
        <dbReference type="EMBL" id="KAJ1609877.1"/>
    </source>
</evidence>
<feature type="region of interest" description="Disordered" evidence="1">
    <location>
        <begin position="624"/>
        <end position="645"/>
    </location>
</feature>
<proteinExistence type="predicted"/>
<feature type="region of interest" description="Disordered" evidence="1">
    <location>
        <begin position="159"/>
        <end position="193"/>
    </location>
</feature>
<comment type="caution">
    <text evidence="2">The sequence shown here is derived from an EMBL/GenBank/DDBJ whole genome shotgun (WGS) entry which is preliminary data.</text>
</comment>
<protein>
    <submittedName>
        <fullName evidence="2">Coiled coil protein</fullName>
    </submittedName>
</protein>
<feature type="compositionally biased region" description="Basic residues" evidence="1">
    <location>
        <begin position="110"/>
        <end position="120"/>
    </location>
</feature>
<dbReference type="EMBL" id="JAPCXB010000076">
    <property type="protein sequence ID" value="KAJ1609877.1"/>
    <property type="molecule type" value="Genomic_DNA"/>
</dbReference>
<feature type="region of interest" description="Disordered" evidence="1">
    <location>
        <begin position="483"/>
        <end position="514"/>
    </location>
</feature>
<gene>
    <name evidence="2" type="ORF">OJ252_2064</name>
</gene>
<feature type="region of interest" description="Disordered" evidence="1">
    <location>
        <begin position="681"/>
        <end position="761"/>
    </location>
</feature>
<feature type="compositionally biased region" description="Acidic residues" evidence="1">
    <location>
        <begin position="438"/>
        <end position="459"/>
    </location>
</feature>
<evidence type="ECO:0000256" key="1">
    <source>
        <dbReference type="SAM" id="MobiDB-lite"/>
    </source>
</evidence>
<organism evidence="2 3">
    <name type="scientific">Cryptosporidium canis</name>
    <dbReference type="NCBI Taxonomy" id="195482"/>
    <lineage>
        <taxon>Eukaryota</taxon>
        <taxon>Sar</taxon>
        <taxon>Alveolata</taxon>
        <taxon>Apicomplexa</taxon>
        <taxon>Conoidasida</taxon>
        <taxon>Coccidia</taxon>
        <taxon>Eucoccidiorida</taxon>
        <taxon>Eimeriorina</taxon>
        <taxon>Cryptosporidiidae</taxon>
        <taxon>Cryptosporidium</taxon>
    </lineage>
</organism>
<sequence length="1132" mass="129202">MDSLDEGFGRRRRGKRLLKPVDSDDSEDQKGHSAGRGRSSTLEMESGSDKMLASGEELGHKSRTDRRVGGGTGVLAALIHSIRNEGGHASDNSETQVIMEDETLPEVTKPKRMAKKRKKKDAGSVDVSSLLNSLDNKASRLGSKKSASKADVDSMFESFSIPSSDTENNSDSQMDHSEIGGLGQNGSEELFTNDPSQDIINEEELLNLTELEMALRESVRDDYNSSLKLNEWLPSHCIHVRSDIAHQMNDDVKADEITERHEFFYSQWIEQIGFLSSLTKGFKRKIHDCFVLKDQILAISSIKESNPDLLLDPEDQILVTVQNSDSCVILSRLVNIANSQEKLIIEMNKEAEKAGIGEDDPSFRLKFGVISKKARTKLWWYCRMAEHCGLVGRELGNTIKYYVIEQGRGKGKASNLVFSENANVISSTDPTMQIFNTEDPEVNREDETESVGDGYEENDGGTSRTSELDSKWSEISSIKVSSKARPWEKRSKQAEQKPLETKPPATEENTASRSKKELFKFMLKNIGPRPIWSNTRILESTDSEEARIEIEPPRNLSTREQGQLKIKWLQMRSQAEKLATHHFKVMDPETKDLDQDALKRWCKLFKVNLLFPSCDASMIRKKDKSDMICPGTPTAKDQEMEEEIPEPEVIMEDEGASSVAALNPASRNSLPLEVEYVSDLSGSDAEIPQEDGKSDEQDLDDSRIINTSESEDDESADNLDENQEDYQSAEETMEHELDTVQDSNGEAVVQENESEDDEEDAVILEKRREAYRKLKAIRRNRKRFKKRMMEKYGHLFENEAEESDEDGANIFSKIDQDDSEDDDELDWDELSGFSDFIDDNNYEDGELEGDAIQAHLRHMKQIEERQYRQLFTLEGIKERKNKVYGFAADQDDGIEGETRLEKKKNEMLFNSAFFDDDVISEFWTDDEEQDDYEEEIDERNLTEMLGLDYEEWQSSLPKKTSSSDESLNQQRKLNYDILKDSLIKEASGSINITKQKLQSIQVKLNDENTSLEEKKELEIKYLECMEKLKKLLSSIHSACNKCIYENSHYFDHIDIYLYIQKRQESRQQKKTKAKDSKKLRQKSNLIRENLNTLNRGSGSISDSEDEIICQKETKKGRKNIVNVKGGRFIMSR</sequence>